<dbReference type="InterPro" id="IPR035906">
    <property type="entry name" value="MetI-like_sf"/>
</dbReference>
<dbReference type="GO" id="GO:0005886">
    <property type="term" value="C:plasma membrane"/>
    <property type="evidence" value="ECO:0007669"/>
    <property type="project" value="UniProtKB-SubCell"/>
</dbReference>
<sequence length="308" mass="34699">MSKEKTVVSTYEKRRKRKEARAAYLFVAPTVIFFTAFVAVPIIMTVFVLSFSSYDLLSPMKFVGLENFKQLVLDPDVKVVLLNTLKFILIIAPVHIVIGLLLAAAVTSVKSWFFRGAFRVAFYFPLVVTTASVAIVWGYLYDTNFGVFNYFLSSAGAPAIPWLTDTGWSLVAVALFSAWKFIGNAFLYYLIGLQNIPDSYIEAASIDGANGIQIFFRIKLPMLTPTLFFVITTTLINCFQMFDEPFFLTKGGPGVSSQTIAMHIYRKGFNEYHFGYASTLGLILFIIVLIVTFIQFSTQKKWVSYDME</sequence>
<feature type="transmembrane region" description="Helical" evidence="7">
    <location>
        <begin position="120"/>
        <end position="140"/>
    </location>
</feature>
<dbReference type="CDD" id="cd06261">
    <property type="entry name" value="TM_PBP2"/>
    <property type="match status" value="1"/>
</dbReference>
<proteinExistence type="inferred from homology"/>
<dbReference type="AlphaFoldDB" id="A0A4P6M7T7"/>
<feature type="transmembrane region" description="Helical" evidence="7">
    <location>
        <begin position="87"/>
        <end position="108"/>
    </location>
</feature>
<feature type="domain" description="ABC transmembrane type-1" evidence="8">
    <location>
        <begin position="81"/>
        <end position="295"/>
    </location>
</feature>
<evidence type="ECO:0000256" key="1">
    <source>
        <dbReference type="ARBA" id="ARBA00004651"/>
    </source>
</evidence>
<keyword evidence="2 7" id="KW-0813">Transport</keyword>
<comment type="subcellular location">
    <subcellularLocation>
        <location evidence="1 7">Cell membrane</location>
        <topology evidence="1 7">Multi-pass membrane protein</topology>
    </subcellularLocation>
</comment>
<keyword evidence="4 7" id="KW-0812">Transmembrane</keyword>
<evidence type="ECO:0000256" key="6">
    <source>
        <dbReference type="ARBA" id="ARBA00023136"/>
    </source>
</evidence>
<evidence type="ECO:0000259" key="8">
    <source>
        <dbReference type="PROSITE" id="PS50928"/>
    </source>
</evidence>
<organism evidence="9 10">
    <name type="scientific">Blautia producta</name>
    <dbReference type="NCBI Taxonomy" id="33035"/>
    <lineage>
        <taxon>Bacteria</taxon>
        <taxon>Bacillati</taxon>
        <taxon>Bacillota</taxon>
        <taxon>Clostridia</taxon>
        <taxon>Lachnospirales</taxon>
        <taxon>Lachnospiraceae</taxon>
        <taxon>Blautia</taxon>
    </lineage>
</organism>
<evidence type="ECO:0000256" key="7">
    <source>
        <dbReference type="RuleBase" id="RU363032"/>
    </source>
</evidence>
<evidence type="ECO:0000256" key="4">
    <source>
        <dbReference type="ARBA" id="ARBA00022692"/>
    </source>
</evidence>
<reference evidence="9 10" key="1">
    <citation type="submission" date="2019-01" db="EMBL/GenBank/DDBJ databases">
        <title>PMF-metabolizing Aryl O-demethylase.</title>
        <authorList>
            <person name="Kim M."/>
        </authorList>
    </citation>
    <scope>NUCLEOTIDE SEQUENCE [LARGE SCALE GENOMIC DNA]</scope>
    <source>
        <strain evidence="9 10">PMF1</strain>
    </source>
</reference>
<dbReference type="GO" id="GO:0055085">
    <property type="term" value="P:transmembrane transport"/>
    <property type="evidence" value="ECO:0007669"/>
    <property type="project" value="InterPro"/>
</dbReference>
<evidence type="ECO:0000313" key="10">
    <source>
        <dbReference type="Proteomes" id="UP000289794"/>
    </source>
</evidence>
<dbReference type="InterPro" id="IPR000515">
    <property type="entry name" value="MetI-like"/>
</dbReference>
<comment type="similarity">
    <text evidence="7">Belongs to the binding-protein-dependent transport system permease family.</text>
</comment>
<dbReference type="Proteomes" id="UP000289794">
    <property type="component" value="Chromosome"/>
</dbReference>
<name>A0A4P6M7T7_9FIRM</name>
<dbReference type="Pfam" id="PF00528">
    <property type="entry name" value="BPD_transp_1"/>
    <property type="match status" value="1"/>
</dbReference>
<dbReference type="Gene3D" id="1.10.3720.10">
    <property type="entry name" value="MetI-like"/>
    <property type="match status" value="1"/>
</dbReference>
<dbReference type="KEGG" id="bpro:PMF13cell1_05222"/>
<protein>
    <submittedName>
        <fullName evidence="9">Lactose transport system permease protein LacF</fullName>
    </submittedName>
</protein>
<feature type="transmembrane region" description="Helical" evidence="7">
    <location>
        <begin position="23"/>
        <end position="51"/>
    </location>
</feature>
<feature type="transmembrane region" description="Helical" evidence="7">
    <location>
        <begin position="222"/>
        <end position="242"/>
    </location>
</feature>
<evidence type="ECO:0000256" key="5">
    <source>
        <dbReference type="ARBA" id="ARBA00022989"/>
    </source>
</evidence>
<gene>
    <name evidence="9" type="primary">lacF_33</name>
    <name evidence="9" type="ORF">PMF13cell1_05222</name>
</gene>
<dbReference type="InterPro" id="IPR051393">
    <property type="entry name" value="ABC_transporter_permease"/>
</dbReference>
<evidence type="ECO:0000256" key="2">
    <source>
        <dbReference type="ARBA" id="ARBA00022448"/>
    </source>
</evidence>
<feature type="transmembrane region" description="Helical" evidence="7">
    <location>
        <begin position="168"/>
        <end position="191"/>
    </location>
</feature>
<dbReference type="SUPFAM" id="SSF161098">
    <property type="entry name" value="MetI-like"/>
    <property type="match status" value="1"/>
</dbReference>
<dbReference type="EMBL" id="CP035945">
    <property type="protein sequence ID" value="QBE99643.1"/>
    <property type="molecule type" value="Genomic_DNA"/>
</dbReference>
<dbReference type="PANTHER" id="PTHR30193">
    <property type="entry name" value="ABC TRANSPORTER PERMEASE PROTEIN"/>
    <property type="match status" value="1"/>
</dbReference>
<keyword evidence="3" id="KW-1003">Cell membrane</keyword>
<keyword evidence="5 7" id="KW-1133">Transmembrane helix</keyword>
<dbReference type="RefSeq" id="WP_130182646.1">
    <property type="nucleotide sequence ID" value="NZ_CP035945.1"/>
</dbReference>
<feature type="transmembrane region" description="Helical" evidence="7">
    <location>
        <begin position="274"/>
        <end position="294"/>
    </location>
</feature>
<accession>A0A4P6M7T7</accession>
<dbReference type="PROSITE" id="PS50928">
    <property type="entry name" value="ABC_TM1"/>
    <property type="match status" value="1"/>
</dbReference>
<evidence type="ECO:0000256" key="3">
    <source>
        <dbReference type="ARBA" id="ARBA00022475"/>
    </source>
</evidence>
<keyword evidence="6 7" id="KW-0472">Membrane</keyword>
<evidence type="ECO:0000313" key="9">
    <source>
        <dbReference type="EMBL" id="QBE99643.1"/>
    </source>
</evidence>
<dbReference type="PANTHER" id="PTHR30193:SF37">
    <property type="entry name" value="INNER MEMBRANE ABC TRANSPORTER PERMEASE PROTEIN YCJO"/>
    <property type="match status" value="1"/>
</dbReference>